<dbReference type="Proteomes" id="UP000094622">
    <property type="component" value="Unassembled WGS sequence"/>
</dbReference>
<proteinExistence type="predicted"/>
<gene>
    <name evidence="1" type="ORF">A6302_03480</name>
</gene>
<dbReference type="AlphaFoldDB" id="A0A1E3GYS2"/>
<protein>
    <submittedName>
        <fullName evidence="1">Uncharacterized protein</fullName>
    </submittedName>
</protein>
<dbReference type="RefSeq" id="WP_069307815.1">
    <property type="nucleotide sequence ID" value="NZ_MCRJ01000103.1"/>
</dbReference>
<sequence length="81" mass="8736">MTVNTLIRSRAPARRAPVGEAATVARMADIIDEVSSRGDCVVIGDFARAGIARATADSLIERARDLFVARVKAREKARRVA</sequence>
<name>A0A1E3GYS2_9HYPH</name>
<accession>A0A1E3GYS2</accession>
<comment type="caution">
    <text evidence="1">The sequence shown here is derived from an EMBL/GenBank/DDBJ whole genome shotgun (WGS) entry which is preliminary data.</text>
</comment>
<dbReference type="EMBL" id="MCRJ01000103">
    <property type="protein sequence ID" value="ODN69218.1"/>
    <property type="molecule type" value="Genomic_DNA"/>
</dbReference>
<evidence type="ECO:0000313" key="1">
    <source>
        <dbReference type="EMBL" id="ODN69218.1"/>
    </source>
</evidence>
<organism evidence="1 2">
    <name type="scientific">Methylobrevis pamukkalensis</name>
    <dbReference type="NCBI Taxonomy" id="1439726"/>
    <lineage>
        <taxon>Bacteria</taxon>
        <taxon>Pseudomonadati</taxon>
        <taxon>Pseudomonadota</taxon>
        <taxon>Alphaproteobacteria</taxon>
        <taxon>Hyphomicrobiales</taxon>
        <taxon>Pleomorphomonadaceae</taxon>
        <taxon>Methylobrevis</taxon>
    </lineage>
</organism>
<keyword evidence="2" id="KW-1185">Reference proteome</keyword>
<evidence type="ECO:0000313" key="2">
    <source>
        <dbReference type="Proteomes" id="UP000094622"/>
    </source>
</evidence>
<reference evidence="1 2" key="1">
    <citation type="submission" date="2016-07" db="EMBL/GenBank/DDBJ databases">
        <title>Draft Genome Sequence of Methylobrevis pamukkalensis PK2.</title>
        <authorList>
            <person name="Vasilenko O.V."/>
            <person name="Doronina N.V."/>
            <person name="Shmareva M.N."/>
            <person name="Tarlachkov S.V."/>
            <person name="Mustakhimov I."/>
            <person name="Trotsenko Y.A."/>
        </authorList>
    </citation>
    <scope>NUCLEOTIDE SEQUENCE [LARGE SCALE GENOMIC DNA]</scope>
    <source>
        <strain evidence="1 2">PK2</strain>
    </source>
</reference>